<dbReference type="InterPro" id="IPR036440">
    <property type="entry name" value="Peptidase_C15-like_sf"/>
</dbReference>
<dbReference type="CDD" id="cd00501">
    <property type="entry name" value="Peptidase_C15"/>
    <property type="match status" value="1"/>
</dbReference>
<dbReference type="InterPro" id="IPR033693">
    <property type="entry name" value="PGPEP1_Glu_AS"/>
</dbReference>
<keyword evidence="6" id="KW-0645">Protease</keyword>
<comment type="function">
    <text evidence="2">Removes 5-oxoproline from various penultimate amino acid residues except L-proline.</text>
</comment>
<dbReference type="PRINTS" id="PR00706">
    <property type="entry name" value="PYROGLUPTASE"/>
</dbReference>
<dbReference type="NCBIfam" id="NF009676">
    <property type="entry name" value="PRK13197.1"/>
    <property type="match status" value="1"/>
</dbReference>
<dbReference type="Gene3D" id="3.40.630.20">
    <property type="entry name" value="Peptidase C15, pyroglutamyl peptidase I-like"/>
    <property type="match status" value="1"/>
</dbReference>
<dbReference type="GO" id="GO:0006508">
    <property type="term" value="P:proteolysis"/>
    <property type="evidence" value="ECO:0007669"/>
    <property type="project" value="UniProtKB-KW"/>
</dbReference>
<evidence type="ECO:0000256" key="8">
    <source>
        <dbReference type="ARBA" id="ARBA00022807"/>
    </source>
</evidence>
<evidence type="ECO:0000256" key="3">
    <source>
        <dbReference type="ARBA" id="ARBA00004496"/>
    </source>
</evidence>
<dbReference type="SUPFAM" id="SSF53182">
    <property type="entry name" value="Pyrrolidone carboxyl peptidase (pyroglutamate aminopeptidase)"/>
    <property type="match status" value="1"/>
</dbReference>
<comment type="caution">
    <text evidence="11">The sequence shown here is derived from an EMBL/GenBank/DDBJ whole genome shotgun (WGS) entry which is preliminary data.</text>
</comment>
<dbReference type="GO" id="GO:0005829">
    <property type="term" value="C:cytosol"/>
    <property type="evidence" value="ECO:0007669"/>
    <property type="project" value="InterPro"/>
</dbReference>
<evidence type="ECO:0000256" key="7">
    <source>
        <dbReference type="ARBA" id="ARBA00022801"/>
    </source>
</evidence>
<evidence type="ECO:0000256" key="1">
    <source>
        <dbReference type="ARBA" id="ARBA00001770"/>
    </source>
</evidence>
<dbReference type="EMBL" id="PYMA01000002">
    <property type="protein sequence ID" value="PSW21496.1"/>
    <property type="molecule type" value="Genomic_DNA"/>
</dbReference>
<reference evidence="11 12" key="1">
    <citation type="submission" date="2018-01" db="EMBL/GenBank/DDBJ databases">
        <title>Whole genome sequencing of Histamine producing bacteria.</title>
        <authorList>
            <person name="Butler K."/>
        </authorList>
    </citation>
    <scope>NUCLEOTIDE SEQUENCE [LARGE SCALE GENOMIC DNA]</scope>
    <source>
        <strain evidence="11 12">DSM 100436</strain>
    </source>
</reference>
<gene>
    <name evidence="11" type="primary">pcp</name>
    <name evidence="11" type="ORF">C9I98_06120</name>
</gene>
<evidence type="ECO:0000313" key="12">
    <source>
        <dbReference type="Proteomes" id="UP000241771"/>
    </source>
</evidence>
<dbReference type="PANTHER" id="PTHR23402:SF1">
    <property type="entry name" value="PYROGLUTAMYL-PEPTIDASE I"/>
    <property type="match status" value="1"/>
</dbReference>
<organism evidence="11 12">
    <name type="scientific">Photobacterium sanctipauli</name>
    <dbReference type="NCBI Taxonomy" id="1342794"/>
    <lineage>
        <taxon>Bacteria</taxon>
        <taxon>Pseudomonadati</taxon>
        <taxon>Pseudomonadota</taxon>
        <taxon>Gammaproteobacteria</taxon>
        <taxon>Vibrionales</taxon>
        <taxon>Vibrionaceae</taxon>
        <taxon>Photobacterium</taxon>
    </lineage>
</organism>
<proteinExistence type="inferred from homology"/>
<dbReference type="PROSITE" id="PS01334">
    <property type="entry name" value="PYRASE_CYS"/>
    <property type="match status" value="1"/>
</dbReference>
<accession>A0A2T3NYZ0</accession>
<keyword evidence="5" id="KW-0963">Cytoplasm</keyword>
<dbReference type="GO" id="GO:0016920">
    <property type="term" value="F:pyroglutamyl-peptidase activity"/>
    <property type="evidence" value="ECO:0007669"/>
    <property type="project" value="UniProtKB-EC"/>
</dbReference>
<feature type="active site" evidence="10">
    <location>
        <position position="150"/>
    </location>
</feature>
<dbReference type="PANTHER" id="PTHR23402">
    <property type="entry name" value="PROTEASE FAMILY C15 PYROGLUTAMYL-PEPTIDASE I-RELATED"/>
    <property type="match status" value="1"/>
</dbReference>
<comment type="catalytic activity">
    <reaction evidence="1 9">
        <text>Release of an N-terminal pyroglutamyl group from a polypeptide, the second amino acid generally not being Pro.</text>
        <dbReference type="EC" id="3.4.19.3"/>
    </reaction>
</comment>
<dbReference type="InterPro" id="IPR000816">
    <property type="entry name" value="Peptidase_C15"/>
</dbReference>
<dbReference type="Proteomes" id="UP000241771">
    <property type="component" value="Unassembled WGS sequence"/>
</dbReference>
<name>A0A2T3NYZ0_9GAMM</name>
<evidence type="ECO:0000256" key="6">
    <source>
        <dbReference type="ARBA" id="ARBA00022670"/>
    </source>
</evidence>
<dbReference type="NCBIfam" id="TIGR00504">
    <property type="entry name" value="pyro_pdase"/>
    <property type="match status" value="1"/>
</dbReference>
<dbReference type="EC" id="3.4.19.3" evidence="9"/>
<evidence type="ECO:0000256" key="2">
    <source>
        <dbReference type="ARBA" id="ARBA00002280"/>
    </source>
</evidence>
<keyword evidence="7" id="KW-0378">Hydrolase</keyword>
<evidence type="ECO:0000313" key="11">
    <source>
        <dbReference type="EMBL" id="PSW21496.1"/>
    </source>
</evidence>
<sequence>MAKKVLVTGFEAFGGESINPTERILQQLLSEEWLTKFEAVGISLYTQLLPVVRYESLKICKQKIEAVNPDIVLMLGQAAGRDKISFEKVAINHDDFRIPDNNGNQPIDEPIIDGGQEAFFSALPLKAMTKALNQADIPAEISYTAGTFVCNHLFYGISHYLATEHPGSARCDFVHVPLLPQQRQCDSQPCMPLADMVKGLYEALACAAHQQRDLKITAGTIC</sequence>
<dbReference type="InterPro" id="IPR029762">
    <property type="entry name" value="PGP-I_bact-type"/>
</dbReference>
<dbReference type="PIRSF" id="PIRSF015592">
    <property type="entry name" value="Prld-crbxl_pptds"/>
    <property type="match status" value="1"/>
</dbReference>
<dbReference type="RefSeq" id="WP_036832347.1">
    <property type="nucleotide sequence ID" value="NZ_JGVO01001621.1"/>
</dbReference>
<dbReference type="AlphaFoldDB" id="A0A2T3NYZ0"/>
<evidence type="ECO:0000256" key="5">
    <source>
        <dbReference type="ARBA" id="ARBA00022490"/>
    </source>
</evidence>
<dbReference type="PROSITE" id="PS01333">
    <property type="entry name" value="PYRASE_GLU"/>
    <property type="match status" value="1"/>
</dbReference>
<keyword evidence="8" id="KW-0788">Thiol protease</keyword>
<evidence type="ECO:0000256" key="4">
    <source>
        <dbReference type="ARBA" id="ARBA00006641"/>
    </source>
</evidence>
<dbReference type="InterPro" id="IPR016125">
    <property type="entry name" value="Peptidase_C15-like"/>
</dbReference>
<dbReference type="OrthoDB" id="9779738at2"/>
<dbReference type="InterPro" id="IPR033694">
    <property type="entry name" value="PGPEP1_Cys_AS"/>
</dbReference>
<comment type="subcellular location">
    <subcellularLocation>
        <location evidence="3">Cytoplasm</location>
    </subcellularLocation>
</comment>
<keyword evidence="12" id="KW-1185">Reference proteome</keyword>
<evidence type="ECO:0000256" key="9">
    <source>
        <dbReference type="PROSITE-ProRule" id="PRU10076"/>
    </source>
</evidence>
<protein>
    <recommendedName>
        <fullName evidence="9">Pyroglutamyl-peptidase I</fullName>
        <ecNumber evidence="9">3.4.19.3</ecNumber>
    </recommendedName>
</protein>
<comment type="similarity">
    <text evidence="4">Belongs to the peptidase C15 family.</text>
</comment>
<dbReference type="Pfam" id="PF01470">
    <property type="entry name" value="Peptidase_C15"/>
    <property type="match status" value="1"/>
</dbReference>
<evidence type="ECO:0000256" key="10">
    <source>
        <dbReference type="PROSITE-ProRule" id="PRU10077"/>
    </source>
</evidence>
<dbReference type="FunFam" id="3.40.630.20:FF:000001">
    <property type="entry name" value="Pyrrolidone-carboxylate peptidase"/>
    <property type="match status" value="1"/>
</dbReference>
<feature type="active site" evidence="9">
    <location>
        <position position="87"/>
    </location>
</feature>